<evidence type="ECO:0000313" key="2">
    <source>
        <dbReference type="Proteomes" id="UP001067235"/>
    </source>
</evidence>
<dbReference type="Proteomes" id="UP001067235">
    <property type="component" value="Unassembled WGS sequence"/>
</dbReference>
<dbReference type="EMBL" id="JAPWIE010000008">
    <property type="protein sequence ID" value="MCZ4553104.1"/>
    <property type="molecule type" value="Genomic_DNA"/>
</dbReference>
<keyword evidence="2" id="KW-1185">Reference proteome</keyword>
<dbReference type="InterPro" id="IPR029063">
    <property type="entry name" value="SAM-dependent_MTases_sf"/>
</dbReference>
<dbReference type="RefSeq" id="WP_301573741.1">
    <property type="nucleotide sequence ID" value="NZ_JAPWIE010000008.1"/>
</dbReference>
<gene>
    <name evidence="1" type="ORF">O4213_24160</name>
</gene>
<keyword evidence="1" id="KW-0489">Methyltransferase</keyword>
<protein>
    <submittedName>
        <fullName evidence="1">Class I SAM-dependent methyltransferase</fullName>
    </submittedName>
</protein>
<dbReference type="Gene3D" id="3.40.50.150">
    <property type="entry name" value="Vaccinia Virus protein VP39"/>
    <property type="match status" value="1"/>
</dbReference>
<name>A0ABT4N211_GORRU</name>
<organism evidence="1 2">
    <name type="scientific">Gordonia rubripertincta</name>
    <name type="common">Rhodococcus corallinus</name>
    <dbReference type="NCBI Taxonomy" id="36822"/>
    <lineage>
        <taxon>Bacteria</taxon>
        <taxon>Bacillati</taxon>
        <taxon>Actinomycetota</taxon>
        <taxon>Actinomycetes</taxon>
        <taxon>Mycobacteriales</taxon>
        <taxon>Gordoniaceae</taxon>
        <taxon>Gordonia</taxon>
    </lineage>
</organism>
<reference evidence="1" key="1">
    <citation type="submission" date="2022-12" db="EMBL/GenBank/DDBJ databases">
        <authorList>
            <person name="Krivoruchko A.V."/>
            <person name="Elkin A."/>
        </authorList>
    </citation>
    <scope>NUCLEOTIDE SEQUENCE</scope>
    <source>
        <strain evidence="1">IEGM 1388</strain>
    </source>
</reference>
<accession>A0ABT4N211</accession>
<proteinExistence type="predicted"/>
<dbReference type="GO" id="GO:0032259">
    <property type="term" value="P:methylation"/>
    <property type="evidence" value="ECO:0007669"/>
    <property type="project" value="UniProtKB-KW"/>
</dbReference>
<keyword evidence="1" id="KW-0808">Transferase</keyword>
<comment type="caution">
    <text evidence="1">The sequence shown here is derived from an EMBL/GenBank/DDBJ whole genome shotgun (WGS) entry which is preliminary data.</text>
</comment>
<sequence length="220" mass="23628">MTLADESADTQYFDSALSQGLAGERTWLRQADGTRDLLPVDRWLGTSQVGSDSDFDRLVADKCSGPTVDLGCGPGRLVHRLSDRGIAALGVDHSDQAVSMTRAQGGVAIRRSLFDRLPGEGRWRHVLLLDGNIGIGGDPDRVARRSSDLVAAGGSIIIELDSGLAGLWRGAARVETESSCGEWFPWARVGIDYARELAETVGLRYRCETIGGRGLMELTG</sequence>
<dbReference type="SUPFAM" id="SSF53335">
    <property type="entry name" value="S-adenosyl-L-methionine-dependent methyltransferases"/>
    <property type="match status" value="1"/>
</dbReference>
<dbReference type="GO" id="GO:0008168">
    <property type="term" value="F:methyltransferase activity"/>
    <property type="evidence" value="ECO:0007669"/>
    <property type="project" value="UniProtKB-KW"/>
</dbReference>
<evidence type="ECO:0000313" key="1">
    <source>
        <dbReference type="EMBL" id="MCZ4553104.1"/>
    </source>
</evidence>